<feature type="transmembrane region" description="Helical" evidence="2">
    <location>
        <begin position="96"/>
        <end position="113"/>
    </location>
</feature>
<dbReference type="InterPro" id="IPR058581">
    <property type="entry name" value="TM_HPP"/>
</dbReference>
<reference evidence="4 5" key="1">
    <citation type="journal article" date="2011" name="J. Bacteriol.">
        <title>Complete genome sequence of Haloarcula hispanica, a model haloarchaeon for studying genetics, metabolism, and virus-host interaction.</title>
        <authorList>
            <person name="Liu H."/>
            <person name="Wu Z."/>
            <person name="Li M."/>
            <person name="Zhang F."/>
            <person name="Zheng H."/>
            <person name="Han J."/>
            <person name="Liu J."/>
            <person name="Zhou J."/>
            <person name="Wang S."/>
            <person name="Xiang H."/>
        </authorList>
    </citation>
    <scope>NUCLEOTIDE SEQUENCE [LARGE SCALE GENOMIC DNA]</scope>
    <source>
        <strain evidence="5">ATCC 33960 / DSM 4426 / JCM 8911 / NBRC 102182 / NCIMB 2187 / VKM B-1755</strain>
    </source>
</reference>
<gene>
    <name evidence="4" type="ordered locus">HAH_0662</name>
</gene>
<keyword evidence="2" id="KW-0812">Transmembrane</keyword>
<evidence type="ECO:0000313" key="5">
    <source>
        <dbReference type="Proteomes" id="UP000005629"/>
    </source>
</evidence>
<evidence type="ECO:0000313" key="4">
    <source>
        <dbReference type="EMBL" id="AEM56285.1"/>
    </source>
</evidence>
<dbReference type="Pfam" id="PF04982">
    <property type="entry name" value="TM_HPP"/>
    <property type="match status" value="1"/>
</dbReference>
<feature type="transmembrane region" description="Helical" evidence="2">
    <location>
        <begin position="41"/>
        <end position="61"/>
    </location>
</feature>
<keyword evidence="2" id="KW-1133">Transmembrane helix</keyword>
<dbReference type="AlphaFoldDB" id="G0HUX8"/>
<name>G0HUX8_HALHT</name>
<feature type="transmembrane region" description="Helical" evidence="2">
    <location>
        <begin position="125"/>
        <end position="148"/>
    </location>
</feature>
<dbReference type="HOGENOM" id="CLU_044555_0_0_2"/>
<dbReference type="eggNOG" id="arCOG04780">
    <property type="taxonomic scope" value="Archaea"/>
</dbReference>
<feature type="domain" description="HPP transmembrane region" evidence="3">
    <location>
        <begin position="46"/>
        <end position="188"/>
    </location>
</feature>
<dbReference type="KEGG" id="hhi:HAH_0662"/>
<evidence type="ECO:0000259" key="3">
    <source>
        <dbReference type="Pfam" id="PF04982"/>
    </source>
</evidence>
<protein>
    <recommendedName>
        <fullName evidence="3">HPP transmembrane region domain-containing protein</fullName>
    </recommendedName>
</protein>
<feature type="region of interest" description="Disordered" evidence="1">
    <location>
        <begin position="268"/>
        <end position="297"/>
    </location>
</feature>
<accession>G0HUX8</accession>
<keyword evidence="2" id="KW-0472">Membrane</keyword>
<sequence>MGNCMLDQFRKRLRAAARRLRRVERRELQDFRRWAEVTENLVHLSMLVFVPLAIVLVTTLANAVPRLSFLLFPPLAAGSYTLFVDPTSKYSDPKRFVAGLTIGAVCGLGALAVSNSYLTAPGGQFGVNALGAGLAVFATGVVTWPLDIEEPSSYSTALLALLVEPNQRATFVTSIFLASVLVAVLFIIWREQFYEQRATYLYESMSGDDHVLVPMRGDSAGQTAMLGARLAAAHEAGKVVLLDMVADSDAATTKQSLTRDTIQLDIRSENGSESPPARTRLIGDGGDPATAGVSPDKTDLDAEVDWLETHADRIETRTGVSCQVVVASDDGSPAKTTLQTAAETNCDLIVAPYESQHGALTPYLQRLFRSKSDIVVHRSRSDRTRWKQVIVPVRSVSDVAHNMVDFATRLAGRSGRVAVATCIGSRGDRRRAEEMLADLIEPYEGAFETRVPRTSIQTFLSDTASQYDLVMIGASRDRSKASRFISPPTFERLEDVETDIAIVDRGRA</sequence>
<organism evidence="4 5">
    <name type="scientific">Haloarcula hispanica (strain ATCC 33960 / DSM 4426 / JCM 8911 / NBRC 102182 / NCIMB 2187 / VKM B-1755)</name>
    <dbReference type="NCBI Taxonomy" id="634497"/>
    <lineage>
        <taxon>Archaea</taxon>
        <taxon>Methanobacteriati</taxon>
        <taxon>Methanobacteriota</taxon>
        <taxon>Stenosarchaea group</taxon>
        <taxon>Halobacteria</taxon>
        <taxon>Halobacteriales</taxon>
        <taxon>Haloarculaceae</taxon>
        <taxon>Haloarcula</taxon>
    </lineage>
</organism>
<dbReference type="Proteomes" id="UP000005629">
    <property type="component" value="Chromosome I"/>
</dbReference>
<evidence type="ECO:0000256" key="1">
    <source>
        <dbReference type="SAM" id="MobiDB-lite"/>
    </source>
</evidence>
<feature type="transmembrane region" description="Helical" evidence="2">
    <location>
        <begin position="169"/>
        <end position="189"/>
    </location>
</feature>
<dbReference type="Gene3D" id="3.40.50.12370">
    <property type="match status" value="1"/>
</dbReference>
<dbReference type="EMBL" id="CP002921">
    <property type="protein sequence ID" value="AEM56285.1"/>
    <property type="molecule type" value="Genomic_DNA"/>
</dbReference>
<proteinExistence type="predicted"/>
<evidence type="ECO:0000256" key="2">
    <source>
        <dbReference type="SAM" id="Phobius"/>
    </source>
</evidence>